<evidence type="ECO:0000256" key="2">
    <source>
        <dbReference type="SAM" id="MobiDB-lite"/>
    </source>
</evidence>
<dbReference type="AlphaFoldDB" id="A0A8S2D6I4"/>
<dbReference type="EMBL" id="CAJNOK010003174">
    <property type="protein sequence ID" value="CAF0890653.1"/>
    <property type="molecule type" value="Genomic_DNA"/>
</dbReference>
<feature type="coiled-coil region" evidence="1">
    <location>
        <begin position="223"/>
        <end position="257"/>
    </location>
</feature>
<evidence type="ECO:0000313" key="3">
    <source>
        <dbReference type="EMBL" id="CAF0890653.1"/>
    </source>
</evidence>
<gene>
    <name evidence="3" type="ORF">OVA965_LOCUS9108</name>
    <name evidence="4" type="ORF">TMI583_LOCUS9107</name>
</gene>
<evidence type="ECO:0000313" key="5">
    <source>
        <dbReference type="Proteomes" id="UP000677228"/>
    </source>
</evidence>
<organism evidence="3 5">
    <name type="scientific">Didymodactylos carnosus</name>
    <dbReference type="NCBI Taxonomy" id="1234261"/>
    <lineage>
        <taxon>Eukaryota</taxon>
        <taxon>Metazoa</taxon>
        <taxon>Spiralia</taxon>
        <taxon>Gnathifera</taxon>
        <taxon>Rotifera</taxon>
        <taxon>Eurotatoria</taxon>
        <taxon>Bdelloidea</taxon>
        <taxon>Philodinida</taxon>
        <taxon>Philodinidae</taxon>
        <taxon>Didymodactylos</taxon>
    </lineage>
</organism>
<feature type="compositionally biased region" description="Polar residues" evidence="2">
    <location>
        <begin position="26"/>
        <end position="35"/>
    </location>
</feature>
<dbReference type="Proteomes" id="UP000677228">
    <property type="component" value="Unassembled WGS sequence"/>
</dbReference>
<evidence type="ECO:0000313" key="4">
    <source>
        <dbReference type="EMBL" id="CAF3673023.1"/>
    </source>
</evidence>
<protein>
    <submittedName>
        <fullName evidence="3">Uncharacterized protein</fullName>
    </submittedName>
</protein>
<evidence type="ECO:0000256" key="1">
    <source>
        <dbReference type="SAM" id="Coils"/>
    </source>
</evidence>
<comment type="caution">
    <text evidence="3">The sequence shown here is derived from an EMBL/GenBank/DDBJ whole genome shotgun (WGS) entry which is preliminary data.</text>
</comment>
<dbReference type="EMBL" id="CAJOBA010003176">
    <property type="protein sequence ID" value="CAF3673023.1"/>
    <property type="molecule type" value="Genomic_DNA"/>
</dbReference>
<feature type="compositionally biased region" description="Polar residues" evidence="2">
    <location>
        <begin position="1"/>
        <end position="12"/>
    </location>
</feature>
<dbReference type="Proteomes" id="UP000682733">
    <property type="component" value="Unassembled WGS sequence"/>
</dbReference>
<feature type="region of interest" description="Disordered" evidence="2">
    <location>
        <begin position="1"/>
        <end position="87"/>
    </location>
</feature>
<reference evidence="3" key="1">
    <citation type="submission" date="2021-02" db="EMBL/GenBank/DDBJ databases">
        <authorList>
            <person name="Nowell W R."/>
        </authorList>
    </citation>
    <scope>NUCLEOTIDE SEQUENCE</scope>
</reference>
<accession>A0A8S2D6I4</accession>
<sequence>MHNLPSYANKNAVNRDLNTVYDDGNDQMNRNGQNKRTNEFSDEEVQQQQNNRAQLSSGEAHSGQVSVPRPNNVAEPGRNFNRERQEHGNNAQFDISEQAMRFAVETQYVPIKLVCEIICQIICHHCGENHEATSYKCPMIADFRYELIQKLKQHAEKLPPQAQFIPVPFRHENDKQRTISNIVNPPQRRVQQPANQVYNRSDLQAWPNLNPMVTTTSLTHPNLTEFEEKYKAIQLKLDLMEKRHEEEQIVAEKLRDMEKQKIQEKYCLHRNKINQIWLQTDACQEVQQKMLKKCLTSQKEVTIANIKVITAVRDVVDELRTKHNIPTFDKIVGSLNTQLNYAESTKQRLTQQQNEFHTALAEFNGEKRKALQEILLNNDQ</sequence>
<keyword evidence="1" id="KW-0175">Coiled coil</keyword>
<proteinExistence type="predicted"/>
<feature type="compositionally biased region" description="Polar residues" evidence="2">
    <location>
        <begin position="46"/>
        <end position="65"/>
    </location>
</feature>
<name>A0A8S2D6I4_9BILA</name>